<accession>A0ABR0NJY4</accession>
<dbReference type="Proteomes" id="UP001358586">
    <property type="component" value="Chromosome 10"/>
</dbReference>
<dbReference type="PANTHER" id="PTHR11439">
    <property type="entry name" value="GAG-POL-RELATED RETROTRANSPOSON"/>
    <property type="match status" value="1"/>
</dbReference>
<protein>
    <recommendedName>
        <fullName evidence="3">Gag/pol protein</fullName>
    </recommendedName>
</protein>
<dbReference type="PANTHER" id="PTHR11439:SF467">
    <property type="entry name" value="INTEGRASE CATALYTIC DOMAIN-CONTAINING PROTEIN"/>
    <property type="match status" value="1"/>
</dbReference>
<organism evidence="1 2">
    <name type="scientific">Gossypium arboreum</name>
    <name type="common">Tree cotton</name>
    <name type="synonym">Gossypium nanking</name>
    <dbReference type="NCBI Taxonomy" id="29729"/>
    <lineage>
        <taxon>Eukaryota</taxon>
        <taxon>Viridiplantae</taxon>
        <taxon>Streptophyta</taxon>
        <taxon>Embryophyta</taxon>
        <taxon>Tracheophyta</taxon>
        <taxon>Spermatophyta</taxon>
        <taxon>Magnoliopsida</taxon>
        <taxon>eudicotyledons</taxon>
        <taxon>Gunneridae</taxon>
        <taxon>Pentapetalae</taxon>
        <taxon>rosids</taxon>
        <taxon>malvids</taxon>
        <taxon>Malvales</taxon>
        <taxon>Malvaceae</taxon>
        <taxon>Malvoideae</taxon>
        <taxon>Gossypium</taxon>
    </lineage>
</organism>
<sequence>MDYILVYSTENLAFIGYIDLDFQTCKDLRKSTSRNVFVLSYGVIVWRSIKQTCTADSTMEAEYVVTSEATKKALWLQKFLTGLEVILGMEKTLTLYFDNSAAIANTKGMRSHKRTKHIDQKYHLI</sequence>
<reference evidence="1 2" key="1">
    <citation type="submission" date="2023-03" db="EMBL/GenBank/DDBJ databases">
        <title>WGS of Gossypium arboreum.</title>
        <authorList>
            <person name="Yu D."/>
        </authorList>
    </citation>
    <scope>NUCLEOTIDE SEQUENCE [LARGE SCALE GENOMIC DNA]</scope>
    <source>
        <tissue evidence="1">Leaf</tissue>
    </source>
</reference>
<proteinExistence type="predicted"/>
<name>A0ABR0NJY4_GOSAR</name>
<gene>
    <name evidence="1" type="ORF">PVK06_035823</name>
</gene>
<dbReference type="CDD" id="cd09272">
    <property type="entry name" value="RNase_HI_RT_Ty1"/>
    <property type="match status" value="1"/>
</dbReference>
<evidence type="ECO:0000313" key="2">
    <source>
        <dbReference type="Proteomes" id="UP001358586"/>
    </source>
</evidence>
<comment type="caution">
    <text evidence="1">The sequence shown here is derived from an EMBL/GenBank/DDBJ whole genome shotgun (WGS) entry which is preliminary data.</text>
</comment>
<dbReference type="EMBL" id="JARKNE010000010">
    <property type="protein sequence ID" value="KAK5794584.1"/>
    <property type="molecule type" value="Genomic_DNA"/>
</dbReference>
<keyword evidence="2" id="KW-1185">Reference proteome</keyword>
<evidence type="ECO:0008006" key="3">
    <source>
        <dbReference type="Google" id="ProtNLM"/>
    </source>
</evidence>
<evidence type="ECO:0000313" key="1">
    <source>
        <dbReference type="EMBL" id="KAK5794584.1"/>
    </source>
</evidence>